<name>A0A0D2BY40_9EURO</name>
<dbReference type="Proteomes" id="UP000053328">
    <property type="component" value="Unassembled WGS sequence"/>
</dbReference>
<sequence>MAAAARVIPPKLSRLPSYNLDKSARKELTYDDWKAAQDLRAMVSPTKFTLWRDHHRHRMSQHEQYKENSKALVPTLQEMLETRLSSACDCHACSTRPK</sequence>
<accession>A0A0D2BY40</accession>
<dbReference type="OrthoDB" id="10625692at2759"/>
<dbReference type="AlphaFoldDB" id="A0A0D2BY40"/>
<reference evidence="1 2" key="1">
    <citation type="submission" date="2015-01" db="EMBL/GenBank/DDBJ databases">
        <title>The Genome Sequence of Exophiala spinifera CBS89968.</title>
        <authorList>
            <consortium name="The Broad Institute Genomics Platform"/>
            <person name="Cuomo C."/>
            <person name="de Hoog S."/>
            <person name="Gorbushina A."/>
            <person name="Stielow B."/>
            <person name="Teixiera M."/>
            <person name="Abouelleil A."/>
            <person name="Chapman S.B."/>
            <person name="Priest M."/>
            <person name="Young S.K."/>
            <person name="Wortman J."/>
            <person name="Nusbaum C."/>
            <person name="Birren B."/>
        </authorList>
    </citation>
    <scope>NUCLEOTIDE SEQUENCE [LARGE SCALE GENOMIC DNA]</scope>
    <source>
        <strain evidence="1 2">CBS 89968</strain>
    </source>
</reference>
<organism evidence="1 2">
    <name type="scientific">Exophiala spinifera</name>
    <dbReference type="NCBI Taxonomy" id="91928"/>
    <lineage>
        <taxon>Eukaryota</taxon>
        <taxon>Fungi</taxon>
        <taxon>Dikarya</taxon>
        <taxon>Ascomycota</taxon>
        <taxon>Pezizomycotina</taxon>
        <taxon>Eurotiomycetes</taxon>
        <taxon>Chaetothyriomycetidae</taxon>
        <taxon>Chaetothyriales</taxon>
        <taxon>Herpotrichiellaceae</taxon>
        <taxon>Exophiala</taxon>
    </lineage>
</organism>
<gene>
    <name evidence="1" type="ORF">PV08_06280</name>
</gene>
<dbReference type="RefSeq" id="XP_016236445.1">
    <property type="nucleotide sequence ID" value="XM_016380618.1"/>
</dbReference>
<evidence type="ECO:0000313" key="2">
    <source>
        <dbReference type="Proteomes" id="UP000053328"/>
    </source>
</evidence>
<proteinExistence type="predicted"/>
<keyword evidence="2" id="KW-1185">Reference proteome</keyword>
<dbReference type="HOGENOM" id="CLU_2333620_0_0_1"/>
<dbReference type="GeneID" id="27333363"/>
<dbReference type="EMBL" id="KN847495">
    <property type="protein sequence ID" value="KIW16229.1"/>
    <property type="molecule type" value="Genomic_DNA"/>
</dbReference>
<evidence type="ECO:0000313" key="1">
    <source>
        <dbReference type="EMBL" id="KIW16229.1"/>
    </source>
</evidence>
<dbReference type="VEuPathDB" id="FungiDB:PV08_06280"/>
<protein>
    <submittedName>
        <fullName evidence="1">Uncharacterized protein</fullName>
    </submittedName>
</protein>